<dbReference type="PANTHER" id="PTHR43201:SF32">
    <property type="entry name" value="2-SUCCINYLBENZOATE--COA LIGASE, CHLOROPLASTIC_PEROXISOMAL"/>
    <property type="match status" value="1"/>
</dbReference>
<keyword evidence="5" id="KW-1185">Reference proteome</keyword>
<protein>
    <submittedName>
        <fullName evidence="4">Cyclohex-1-ene-1-carboxylate:CoA ligase</fullName>
    </submittedName>
</protein>
<proteinExistence type="predicted"/>
<evidence type="ECO:0000259" key="2">
    <source>
        <dbReference type="Pfam" id="PF00501"/>
    </source>
</evidence>
<feature type="region of interest" description="Disordered" evidence="1">
    <location>
        <begin position="308"/>
        <end position="332"/>
    </location>
</feature>
<dbReference type="AlphaFoldDB" id="A0A1X0I695"/>
<evidence type="ECO:0000259" key="3">
    <source>
        <dbReference type="Pfam" id="PF13193"/>
    </source>
</evidence>
<feature type="domain" description="AMP-dependent synthetase/ligase" evidence="2">
    <location>
        <begin position="12"/>
        <end position="353"/>
    </location>
</feature>
<dbReference type="InterPro" id="IPR042099">
    <property type="entry name" value="ANL_N_sf"/>
</dbReference>
<name>A0A1X0I695_9MYCO</name>
<organism evidence="4 5">
    <name type="scientific">Mycobacterium paraseoulense</name>
    <dbReference type="NCBI Taxonomy" id="590652"/>
    <lineage>
        <taxon>Bacteria</taxon>
        <taxon>Bacillati</taxon>
        <taxon>Actinomycetota</taxon>
        <taxon>Actinomycetes</taxon>
        <taxon>Mycobacteriales</taxon>
        <taxon>Mycobacteriaceae</taxon>
        <taxon>Mycobacterium</taxon>
    </lineage>
</organism>
<comment type="caution">
    <text evidence="4">The sequence shown here is derived from an EMBL/GenBank/DDBJ whole genome shotgun (WGS) entry which is preliminary data.</text>
</comment>
<dbReference type="InterPro" id="IPR025110">
    <property type="entry name" value="AMP-bd_C"/>
</dbReference>
<dbReference type="Gene3D" id="3.40.50.12780">
    <property type="entry name" value="N-terminal domain of ligase-like"/>
    <property type="match status" value="1"/>
</dbReference>
<feature type="domain" description="AMP-binding enzyme C-terminal" evidence="3">
    <location>
        <begin position="404"/>
        <end position="481"/>
    </location>
</feature>
<dbReference type="PANTHER" id="PTHR43201">
    <property type="entry name" value="ACYL-COA SYNTHETASE"/>
    <property type="match status" value="1"/>
</dbReference>
<dbReference type="InterPro" id="IPR000873">
    <property type="entry name" value="AMP-dep_synth/lig_dom"/>
</dbReference>
<accession>A0A1X0I695</accession>
<dbReference type="Proteomes" id="UP000192513">
    <property type="component" value="Unassembled WGS sequence"/>
</dbReference>
<feature type="compositionally biased region" description="Polar residues" evidence="1">
    <location>
        <begin position="310"/>
        <end position="325"/>
    </location>
</feature>
<dbReference type="Pfam" id="PF13193">
    <property type="entry name" value="AMP-binding_C"/>
    <property type="match status" value="1"/>
</dbReference>
<dbReference type="OrthoDB" id="9803968at2"/>
<dbReference type="GO" id="GO:0031956">
    <property type="term" value="F:medium-chain fatty acid-CoA ligase activity"/>
    <property type="evidence" value="ECO:0007669"/>
    <property type="project" value="TreeGrafter"/>
</dbReference>
<evidence type="ECO:0000313" key="5">
    <source>
        <dbReference type="Proteomes" id="UP000192513"/>
    </source>
</evidence>
<dbReference type="InterPro" id="IPR045851">
    <property type="entry name" value="AMP-bd_C_sf"/>
</dbReference>
<dbReference type="SUPFAM" id="SSF56801">
    <property type="entry name" value="Acetyl-CoA synthetase-like"/>
    <property type="match status" value="1"/>
</dbReference>
<evidence type="ECO:0000256" key="1">
    <source>
        <dbReference type="SAM" id="MobiDB-lite"/>
    </source>
</evidence>
<gene>
    <name evidence="4" type="ORF">BST39_22545</name>
</gene>
<sequence length="493" mass="52963">MAPRTVVELVDSAARERPDSPLLLEPAGAAMTIGEVSHLSIAAARWLAEHGVDSSMTVAWQLSSNCGAAVVMLALSRSVPVQVPVLHLFRQREVAAALEIAGADVLIVDRTTQHNAPADTPVIRLPSNFLDVLRTMPEDQPSEGAANFPSDYARWVFFTSGTSGRPKGVRHSDKSLLTAARGYVKYLGLGSAPDDVGTINFPIAHVGGIFYVSCALIGKFSVLLLPRVGPDIAAVLAANQVTFTGSSTAFYQMLLSAQLSSGGDAPVIPTLRMLIGGGAPCPPELHEKIRHVLRVPVLHGYGMTEAPAVSASQPSDTFEQRSNSAGRPVPGAEVRIAPTGEVEVRGDVLTPGYVDDEQWAASLTPEGWLQTGDTGYLRADGRLVITGRMKDLIIRKGENIAPAEIENELLAHPLIDTVAVLGLPDEIRGELVCAVVQRSPKHRDVTLEEICQFLDERGLMKQKWPERLYILDEFPLTGLGKVAKRELAKHLTT</sequence>
<dbReference type="STRING" id="590652.BST39_22545"/>
<dbReference type="EMBL" id="MVIE01000037">
    <property type="protein sequence ID" value="ORB35464.1"/>
    <property type="molecule type" value="Genomic_DNA"/>
</dbReference>
<dbReference type="Gene3D" id="3.30.300.30">
    <property type="match status" value="1"/>
</dbReference>
<keyword evidence="4" id="KW-0436">Ligase</keyword>
<dbReference type="GO" id="GO:0006631">
    <property type="term" value="P:fatty acid metabolic process"/>
    <property type="evidence" value="ECO:0007669"/>
    <property type="project" value="TreeGrafter"/>
</dbReference>
<reference evidence="4 5" key="1">
    <citation type="submission" date="2017-02" db="EMBL/GenBank/DDBJ databases">
        <title>The new phylogeny of genus Mycobacterium.</title>
        <authorList>
            <person name="Tortoli E."/>
            <person name="Trovato A."/>
            <person name="Cirillo D.M."/>
        </authorList>
    </citation>
    <scope>NUCLEOTIDE SEQUENCE [LARGE SCALE GENOMIC DNA]</scope>
    <source>
        <strain evidence="4 5">DSM 45000</strain>
    </source>
</reference>
<dbReference type="Pfam" id="PF00501">
    <property type="entry name" value="AMP-binding"/>
    <property type="match status" value="1"/>
</dbReference>
<evidence type="ECO:0000313" key="4">
    <source>
        <dbReference type="EMBL" id="ORB35464.1"/>
    </source>
</evidence>
<dbReference type="RefSeq" id="WP_083174156.1">
    <property type="nucleotide sequence ID" value="NZ_AP022619.1"/>
</dbReference>